<sequence>MCNRGSMFYEGCQNTPGKSSRFCAEHEDLACKFKDDSDKMTGEAKEMLPDVGSNNADILPVKILNDKQTRNGKFYEVNFRQIIINELKLAGLCARSGFAVDFSTDEQIEDEKGVRSLSCGTEKGKHKCKNHRTAGGSNL</sequence>
<name>A0A7D9EU84_PARCT</name>
<evidence type="ECO:0000313" key="2">
    <source>
        <dbReference type="Proteomes" id="UP001152795"/>
    </source>
</evidence>
<keyword evidence="2" id="KW-1185">Reference proteome</keyword>
<accession>A0A7D9EU84</accession>
<reference evidence="1" key="1">
    <citation type="submission" date="2020-04" db="EMBL/GenBank/DDBJ databases">
        <authorList>
            <person name="Alioto T."/>
            <person name="Alioto T."/>
            <person name="Gomez Garrido J."/>
        </authorList>
    </citation>
    <scope>NUCLEOTIDE SEQUENCE</scope>
    <source>
        <strain evidence="1">A484AB</strain>
    </source>
</reference>
<protein>
    <submittedName>
        <fullName evidence="1">Uncharacterized protein</fullName>
    </submittedName>
</protein>
<comment type="caution">
    <text evidence="1">The sequence shown here is derived from an EMBL/GenBank/DDBJ whole genome shotgun (WGS) entry which is preliminary data.</text>
</comment>
<dbReference type="AlphaFoldDB" id="A0A7D9EU84"/>
<organism evidence="1 2">
    <name type="scientific">Paramuricea clavata</name>
    <name type="common">Red gorgonian</name>
    <name type="synonym">Violescent sea-whip</name>
    <dbReference type="NCBI Taxonomy" id="317549"/>
    <lineage>
        <taxon>Eukaryota</taxon>
        <taxon>Metazoa</taxon>
        <taxon>Cnidaria</taxon>
        <taxon>Anthozoa</taxon>
        <taxon>Octocorallia</taxon>
        <taxon>Malacalcyonacea</taxon>
        <taxon>Plexauridae</taxon>
        <taxon>Paramuricea</taxon>
    </lineage>
</organism>
<evidence type="ECO:0000313" key="1">
    <source>
        <dbReference type="EMBL" id="CAB4017094.1"/>
    </source>
</evidence>
<proteinExistence type="predicted"/>
<dbReference type="EMBL" id="CACRXK020009402">
    <property type="protein sequence ID" value="CAB4017094.1"/>
    <property type="molecule type" value="Genomic_DNA"/>
</dbReference>
<dbReference type="Proteomes" id="UP001152795">
    <property type="component" value="Unassembled WGS sequence"/>
</dbReference>
<gene>
    <name evidence="1" type="ORF">PACLA_8A064645</name>
</gene>
<dbReference type="OrthoDB" id="5955232at2759"/>